<name>A0A8H5CSD9_9AGAR</name>
<sequence length="294" mass="33279">MASIKATYDDQGYVVVPSLVEPTDFHLLQDACEDVINRTRLGNWTHRRTVGKQFPPFNNDNPDSWGVQHVMHPDLGSSAEVFKKWYTSDALAKAICDLLECKEQDLQMELFNLLINPESHSFALRWHRDDIRENATEEEERQSLGKWNNGVQWNTALYEDACLFIVPGSHKTPRSPGQRALSSTQEPPENPLDMPGAVRLTLKPGETVFYNSNILHCATYDCTAKRATLHATMGDSRRGADRARNILQHGLIWMKEDRFKTGLDDRGVAMLDQLLSLQKRVEESGKPVGFSLEG</sequence>
<proteinExistence type="predicted"/>
<protein>
    <recommendedName>
        <fullName evidence="4">Phytanoyl-CoA dioxygenase</fullName>
    </recommendedName>
</protein>
<dbReference type="PANTHER" id="PTHR40470">
    <property type="entry name" value="PHYTANOYL-COA DIOXYGENASE FAMILY PROTEIN (AFU_ORTHOLOGUE AFUA_2G15850)"/>
    <property type="match status" value="1"/>
</dbReference>
<comment type="caution">
    <text evidence="2">The sequence shown here is derived from an EMBL/GenBank/DDBJ whole genome shotgun (WGS) entry which is preliminary data.</text>
</comment>
<reference evidence="2 3" key="1">
    <citation type="journal article" date="2020" name="ISME J.">
        <title>Uncovering the hidden diversity of litter-decomposition mechanisms in mushroom-forming fungi.</title>
        <authorList>
            <person name="Floudas D."/>
            <person name="Bentzer J."/>
            <person name="Ahren D."/>
            <person name="Johansson T."/>
            <person name="Persson P."/>
            <person name="Tunlid A."/>
        </authorList>
    </citation>
    <scope>NUCLEOTIDE SEQUENCE [LARGE SCALE GENOMIC DNA]</scope>
    <source>
        <strain evidence="2 3">CBS 291.85</strain>
    </source>
</reference>
<evidence type="ECO:0000313" key="3">
    <source>
        <dbReference type="Proteomes" id="UP000559256"/>
    </source>
</evidence>
<dbReference type="EMBL" id="JAACJM010000096">
    <property type="protein sequence ID" value="KAF5347151.1"/>
    <property type="molecule type" value="Genomic_DNA"/>
</dbReference>
<accession>A0A8H5CSD9</accession>
<dbReference type="Gene3D" id="2.60.120.620">
    <property type="entry name" value="q2cbj1_9rhob like domain"/>
    <property type="match status" value="1"/>
</dbReference>
<dbReference type="Pfam" id="PF05721">
    <property type="entry name" value="PhyH"/>
    <property type="match status" value="1"/>
</dbReference>
<evidence type="ECO:0000256" key="1">
    <source>
        <dbReference type="SAM" id="MobiDB-lite"/>
    </source>
</evidence>
<evidence type="ECO:0000313" key="2">
    <source>
        <dbReference type="EMBL" id="KAF5347151.1"/>
    </source>
</evidence>
<feature type="region of interest" description="Disordered" evidence="1">
    <location>
        <begin position="169"/>
        <end position="192"/>
    </location>
</feature>
<dbReference type="PANTHER" id="PTHR40470:SF1">
    <property type="entry name" value="PHYTANOYL-COA DIOXYGENASE FAMILY PROTEIN (AFU_ORTHOLOGUE AFUA_2G15850)"/>
    <property type="match status" value="1"/>
</dbReference>
<gene>
    <name evidence="2" type="ORF">D9758_011098</name>
</gene>
<dbReference type="OrthoDB" id="2106152at2759"/>
<dbReference type="Proteomes" id="UP000559256">
    <property type="component" value="Unassembled WGS sequence"/>
</dbReference>
<dbReference type="AlphaFoldDB" id="A0A8H5CSD9"/>
<evidence type="ECO:0008006" key="4">
    <source>
        <dbReference type="Google" id="ProtNLM"/>
    </source>
</evidence>
<dbReference type="InterPro" id="IPR008775">
    <property type="entry name" value="Phytyl_CoA_dOase-like"/>
</dbReference>
<keyword evidence="3" id="KW-1185">Reference proteome</keyword>
<organism evidence="2 3">
    <name type="scientific">Tetrapyrgos nigripes</name>
    <dbReference type="NCBI Taxonomy" id="182062"/>
    <lineage>
        <taxon>Eukaryota</taxon>
        <taxon>Fungi</taxon>
        <taxon>Dikarya</taxon>
        <taxon>Basidiomycota</taxon>
        <taxon>Agaricomycotina</taxon>
        <taxon>Agaricomycetes</taxon>
        <taxon>Agaricomycetidae</taxon>
        <taxon>Agaricales</taxon>
        <taxon>Marasmiineae</taxon>
        <taxon>Marasmiaceae</taxon>
        <taxon>Tetrapyrgos</taxon>
    </lineage>
</organism>
<dbReference type="SUPFAM" id="SSF51197">
    <property type="entry name" value="Clavaminate synthase-like"/>
    <property type="match status" value="1"/>
</dbReference>